<dbReference type="VEuPathDB" id="VectorBase:GPAI044340"/>
<accession>A0A1B0AFV4</accession>
<dbReference type="AlphaFoldDB" id="A0A1B0AFV4"/>
<reference evidence="1" key="2">
    <citation type="submission" date="2020-05" db="UniProtKB">
        <authorList>
            <consortium name="EnsemblMetazoa"/>
        </authorList>
    </citation>
    <scope>IDENTIFICATION</scope>
    <source>
        <strain evidence="1">IAEA</strain>
    </source>
</reference>
<reference evidence="2" key="1">
    <citation type="submission" date="2014-03" db="EMBL/GenBank/DDBJ databases">
        <authorList>
            <person name="Aksoy S."/>
            <person name="Warren W."/>
            <person name="Wilson R.K."/>
        </authorList>
    </citation>
    <scope>NUCLEOTIDE SEQUENCE [LARGE SCALE GENOMIC DNA]</scope>
    <source>
        <strain evidence="2">IAEA</strain>
    </source>
</reference>
<evidence type="ECO:0000313" key="2">
    <source>
        <dbReference type="Proteomes" id="UP000092445"/>
    </source>
</evidence>
<sequence length="72" mass="8140">MGLKDFGWHIANATSEIRGYHGLEPHKRNVGEKTNYDNKINIYKNIVGKNDSPVRASVVTLQVGDTYTEKIH</sequence>
<name>A0A1B0AFV4_GLOPL</name>
<dbReference type="EnsemblMetazoa" id="GPAI044340-RA">
    <property type="protein sequence ID" value="GPAI044340-PA"/>
    <property type="gene ID" value="GPAI044340"/>
</dbReference>
<protein>
    <submittedName>
        <fullName evidence="1">Uncharacterized protein</fullName>
    </submittedName>
</protein>
<dbReference type="Proteomes" id="UP000092445">
    <property type="component" value="Unassembled WGS sequence"/>
</dbReference>
<organism evidence="1 2">
    <name type="scientific">Glossina pallidipes</name>
    <name type="common">Tsetse fly</name>
    <dbReference type="NCBI Taxonomy" id="7398"/>
    <lineage>
        <taxon>Eukaryota</taxon>
        <taxon>Metazoa</taxon>
        <taxon>Ecdysozoa</taxon>
        <taxon>Arthropoda</taxon>
        <taxon>Hexapoda</taxon>
        <taxon>Insecta</taxon>
        <taxon>Pterygota</taxon>
        <taxon>Neoptera</taxon>
        <taxon>Endopterygota</taxon>
        <taxon>Diptera</taxon>
        <taxon>Brachycera</taxon>
        <taxon>Muscomorpha</taxon>
        <taxon>Hippoboscoidea</taxon>
        <taxon>Glossinidae</taxon>
        <taxon>Glossina</taxon>
    </lineage>
</organism>
<evidence type="ECO:0000313" key="1">
    <source>
        <dbReference type="EnsemblMetazoa" id="GPAI044340-PA"/>
    </source>
</evidence>
<proteinExistence type="predicted"/>
<keyword evidence="2" id="KW-1185">Reference proteome</keyword>